<dbReference type="RefSeq" id="WP_184846243.1">
    <property type="nucleotide sequence ID" value="NZ_JACHMN010000003.1"/>
</dbReference>
<gene>
    <name evidence="2" type="ORF">F4553_007688</name>
</gene>
<sequence>MHSSNATGDSRLHVWLRVREFAVPPSMIESATARRTVGDWAGACAAARIDVDLNLRALARTHGREFATRIRSDLRHLAPDLLRWHLPRIAPDGLLRPGLTLALARYEQPVGTVHLVVRTPPAWADAGQRISLALWDGSGTGAGEHPHPHPDRRFRLDLHRHLWDVRRIGDLRERSSTGATDRDPTGLVPPGIGCAVDRWAAEAAIVLRSLGRDSGAVTVRLDTRRRLVLDVDGMSEPRIRAAKGGTGPVLPDAATWVLPDLELLRLGLIDADQLHPLVASALVPGRPPARVPRTRDGAGDPRIVDCRGARHRIGLVDGVLVPLDHDPAETRREELLAALGGTPMPCLRVIDEAHRRPESLADVRARLDHGDAAGALAAVEDLLGPDALLRSGALRDELETAAQRRVTHGLYRAGLVNSGPKQSERQNRRRLDAQAHQRARR</sequence>
<feature type="region of interest" description="Disordered" evidence="1">
    <location>
        <begin position="414"/>
        <end position="441"/>
    </location>
</feature>
<accession>A0A841C1M0</accession>
<dbReference type="AlphaFoldDB" id="A0A841C1M0"/>
<evidence type="ECO:0000256" key="1">
    <source>
        <dbReference type="SAM" id="MobiDB-lite"/>
    </source>
</evidence>
<protein>
    <submittedName>
        <fullName evidence="2">Uncharacterized protein</fullName>
    </submittedName>
</protein>
<keyword evidence="3" id="KW-1185">Reference proteome</keyword>
<name>A0A841C1M0_9ACTN</name>
<organism evidence="2 3">
    <name type="scientific">Allocatelliglobosispora scoriae</name>
    <dbReference type="NCBI Taxonomy" id="643052"/>
    <lineage>
        <taxon>Bacteria</taxon>
        <taxon>Bacillati</taxon>
        <taxon>Actinomycetota</taxon>
        <taxon>Actinomycetes</taxon>
        <taxon>Micromonosporales</taxon>
        <taxon>Micromonosporaceae</taxon>
        <taxon>Allocatelliglobosispora</taxon>
    </lineage>
</organism>
<comment type="caution">
    <text evidence="2">The sequence shown here is derived from an EMBL/GenBank/DDBJ whole genome shotgun (WGS) entry which is preliminary data.</text>
</comment>
<feature type="compositionally biased region" description="Basic and acidic residues" evidence="1">
    <location>
        <begin position="422"/>
        <end position="435"/>
    </location>
</feature>
<evidence type="ECO:0000313" key="2">
    <source>
        <dbReference type="EMBL" id="MBB5874254.1"/>
    </source>
</evidence>
<reference evidence="2 3" key="1">
    <citation type="submission" date="2020-08" db="EMBL/GenBank/DDBJ databases">
        <title>Sequencing the genomes of 1000 actinobacteria strains.</title>
        <authorList>
            <person name="Klenk H.-P."/>
        </authorList>
    </citation>
    <scope>NUCLEOTIDE SEQUENCE [LARGE SCALE GENOMIC DNA]</scope>
    <source>
        <strain evidence="2 3">DSM 45362</strain>
    </source>
</reference>
<dbReference type="EMBL" id="JACHMN010000003">
    <property type="protein sequence ID" value="MBB5874254.1"/>
    <property type="molecule type" value="Genomic_DNA"/>
</dbReference>
<proteinExistence type="predicted"/>
<dbReference type="Proteomes" id="UP000587527">
    <property type="component" value="Unassembled WGS sequence"/>
</dbReference>
<evidence type="ECO:0000313" key="3">
    <source>
        <dbReference type="Proteomes" id="UP000587527"/>
    </source>
</evidence>